<dbReference type="Proteomes" id="UP000019132">
    <property type="component" value="Unassembled WGS sequence"/>
</dbReference>
<dbReference type="InParanoid" id="K3WNU4"/>
<reference evidence="1" key="3">
    <citation type="submission" date="2015-02" db="UniProtKB">
        <authorList>
            <consortium name="EnsemblProtists"/>
        </authorList>
    </citation>
    <scope>IDENTIFICATION</scope>
    <source>
        <strain evidence="1">DAOM BR144</strain>
    </source>
</reference>
<reference evidence="2" key="1">
    <citation type="journal article" date="2010" name="Genome Biol.">
        <title>Genome sequence of the necrotrophic plant pathogen Pythium ultimum reveals original pathogenicity mechanisms and effector repertoire.</title>
        <authorList>
            <person name="Levesque C.A."/>
            <person name="Brouwer H."/>
            <person name="Cano L."/>
            <person name="Hamilton J.P."/>
            <person name="Holt C."/>
            <person name="Huitema E."/>
            <person name="Raffaele S."/>
            <person name="Robideau G.P."/>
            <person name="Thines M."/>
            <person name="Win J."/>
            <person name="Zerillo M.M."/>
            <person name="Beakes G.W."/>
            <person name="Boore J.L."/>
            <person name="Busam D."/>
            <person name="Dumas B."/>
            <person name="Ferriera S."/>
            <person name="Fuerstenberg S.I."/>
            <person name="Gachon C.M."/>
            <person name="Gaulin E."/>
            <person name="Govers F."/>
            <person name="Grenville-Briggs L."/>
            <person name="Horner N."/>
            <person name="Hostetler J."/>
            <person name="Jiang R.H."/>
            <person name="Johnson J."/>
            <person name="Krajaejun T."/>
            <person name="Lin H."/>
            <person name="Meijer H.J."/>
            <person name="Moore B."/>
            <person name="Morris P."/>
            <person name="Phuntmart V."/>
            <person name="Puiu D."/>
            <person name="Shetty J."/>
            <person name="Stajich J.E."/>
            <person name="Tripathy S."/>
            <person name="Wawra S."/>
            <person name="van West P."/>
            <person name="Whitty B.R."/>
            <person name="Coutinho P.M."/>
            <person name="Henrissat B."/>
            <person name="Martin F."/>
            <person name="Thomas P.D."/>
            <person name="Tyler B.M."/>
            <person name="De Vries R.P."/>
            <person name="Kamoun S."/>
            <person name="Yandell M."/>
            <person name="Tisserat N."/>
            <person name="Buell C.R."/>
        </authorList>
    </citation>
    <scope>NUCLEOTIDE SEQUENCE</scope>
    <source>
        <strain evidence="2">DAOM:BR144</strain>
    </source>
</reference>
<accession>K3WNU4</accession>
<dbReference type="EMBL" id="GL376635">
    <property type="status" value="NOT_ANNOTATED_CDS"/>
    <property type="molecule type" value="Genomic_DNA"/>
</dbReference>
<evidence type="ECO:0000313" key="1">
    <source>
        <dbReference type="EnsemblProtists" id="PYU1_T006636"/>
    </source>
</evidence>
<dbReference type="OMA" id="PASYACF"/>
<evidence type="ECO:0008006" key="3">
    <source>
        <dbReference type="Google" id="ProtNLM"/>
    </source>
</evidence>
<reference evidence="2" key="2">
    <citation type="submission" date="2010-04" db="EMBL/GenBank/DDBJ databases">
        <authorList>
            <person name="Buell R."/>
            <person name="Hamilton J."/>
            <person name="Hostetler J."/>
        </authorList>
    </citation>
    <scope>NUCLEOTIDE SEQUENCE [LARGE SCALE GENOMIC DNA]</scope>
    <source>
        <strain evidence="2">DAOM:BR144</strain>
    </source>
</reference>
<sequence length="160" mass="19243">MHFIEKWFKMDYYNLKYQVFYDLSALTMIPVSEIKEKGIRYCQFIVVESGSKGKWDGFWRFFRKMRMEQYDTSLWNVNAMMESSVDIVNRTDNPLEKYNRDFSDKFTSHYPHLLTFVEVAKAEAIRYVSFLEDIKRDQQRPPQHTGVINAVLPESHLQFE</sequence>
<organism evidence="1 2">
    <name type="scientific">Globisporangium ultimum (strain ATCC 200006 / CBS 805.95 / DAOM BR144)</name>
    <name type="common">Pythium ultimum</name>
    <dbReference type="NCBI Taxonomy" id="431595"/>
    <lineage>
        <taxon>Eukaryota</taxon>
        <taxon>Sar</taxon>
        <taxon>Stramenopiles</taxon>
        <taxon>Oomycota</taxon>
        <taxon>Peronosporomycetes</taxon>
        <taxon>Pythiales</taxon>
        <taxon>Pythiaceae</taxon>
        <taxon>Globisporangium</taxon>
    </lineage>
</organism>
<protein>
    <recommendedName>
        <fullName evidence="3">MULE transposase domain-containing protein</fullName>
    </recommendedName>
</protein>
<dbReference type="AlphaFoldDB" id="K3WNU4"/>
<dbReference type="VEuPathDB" id="FungiDB:PYU1_G006624"/>
<keyword evidence="2" id="KW-1185">Reference proteome</keyword>
<dbReference type="HOGENOM" id="CLU_028851_3_0_1"/>
<proteinExistence type="predicted"/>
<evidence type="ECO:0000313" key="2">
    <source>
        <dbReference type="Proteomes" id="UP000019132"/>
    </source>
</evidence>
<dbReference type="EnsemblProtists" id="PYU1_T006636">
    <property type="protein sequence ID" value="PYU1_T006636"/>
    <property type="gene ID" value="PYU1_G006624"/>
</dbReference>
<name>K3WNU4_GLOUD</name>